<comment type="caution">
    <text evidence="2">The sequence shown here is derived from an EMBL/GenBank/DDBJ whole genome shotgun (WGS) entry which is preliminary data.</text>
</comment>
<dbReference type="EMBL" id="BOQE01000001">
    <property type="protein sequence ID" value="GIM45230.1"/>
    <property type="molecule type" value="Genomic_DNA"/>
</dbReference>
<gene>
    <name evidence="2" type="ORF">DNHGIG_07790</name>
</gene>
<sequence>MRIIDGNIFESMRIILPEHCEAMKRLEKEEKRQPRPVLDEQKIEEMSRVLADAIQDQRYISVIVYKPFGPDRVEIIPEKIDPYSKQLKGKDQEGNMRNIPLTDLIDVE</sequence>
<name>A0AAV4LBQ6_9BACL</name>
<accession>A0AAV4LBQ6</accession>
<evidence type="ECO:0000313" key="2">
    <source>
        <dbReference type="EMBL" id="GIM45230.1"/>
    </source>
</evidence>
<proteinExistence type="predicted"/>
<organism evidence="2 3">
    <name type="scientific">Collibacillus ludicampi</name>
    <dbReference type="NCBI Taxonomy" id="2771369"/>
    <lineage>
        <taxon>Bacteria</taxon>
        <taxon>Bacillati</taxon>
        <taxon>Bacillota</taxon>
        <taxon>Bacilli</taxon>
        <taxon>Bacillales</taxon>
        <taxon>Alicyclobacillaceae</taxon>
        <taxon>Collibacillus</taxon>
    </lineage>
</organism>
<evidence type="ECO:0008006" key="4">
    <source>
        <dbReference type="Google" id="ProtNLM"/>
    </source>
</evidence>
<dbReference type="RefSeq" id="WP_282198447.1">
    <property type="nucleotide sequence ID" value="NZ_BOQE01000001.1"/>
</dbReference>
<evidence type="ECO:0000256" key="1">
    <source>
        <dbReference type="SAM" id="MobiDB-lite"/>
    </source>
</evidence>
<dbReference type="InterPro" id="IPR014962">
    <property type="entry name" value="YolD"/>
</dbReference>
<dbReference type="PANTHER" id="PTHR40051">
    <property type="entry name" value="IG HYPOTHETICAL 15966"/>
    <property type="match status" value="1"/>
</dbReference>
<keyword evidence="3" id="KW-1185">Reference proteome</keyword>
<reference evidence="2" key="1">
    <citation type="journal article" date="2023" name="Int. J. Syst. Evol. Microbiol.">
        <title>Collibacillus ludicampi gen. nov., sp. nov., a new soil bacterium of the family Alicyclobacillaceae.</title>
        <authorList>
            <person name="Jojima T."/>
            <person name="Ioku Y."/>
            <person name="Fukuta Y."/>
            <person name="Shirasaka N."/>
            <person name="Matsumura Y."/>
            <person name="Mori M."/>
        </authorList>
    </citation>
    <scope>NUCLEOTIDE SEQUENCE</scope>
    <source>
        <strain evidence="2">TP075</strain>
    </source>
</reference>
<evidence type="ECO:0000313" key="3">
    <source>
        <dbReference type="Proteomes" id="UP001057291"/>
    </source>
</evidence>
<protein>
    <recommendedName>
        <fullName evidence="4">YolD-like family protein</fullName>
    </recommendedName>
</protein>
<dbReference type="Pfam" id="PF08863">
    <property type="entry name" value="YolD"/>
    <property type="match status" value="1"/>
</dbReference>
<feature type="region of interest" description="Disordered" evidence="1">
    <location>
        <begin position="86"/>
        <end position="108"/>
    </location>
</feature>
<dbReference type="Proteomes" id="UP001057291">
    <property type="component" value="Unassembled WGS sequence"/>
</dbReference>
<dbReference type="PANTHER" id="PTHR40051:SF1">
    <property type="entry name" value="YOLD-LIKE FAMILY PROTEIN"/>
    <property type="match status" value="1"/>
</dbReference>
<dbReference type="AlphaFoldDB" id="A0AAV4LBQ6"/>